<sequence>MGLLLSLEYALCFVRLVITLQNLLDIVTVVTASSQALFKGAISVCFEPQGLHSLDLVTYWKAASRTISICVCCLVSSSSPLDQPLSEAPASLFDLPMMRFGFWASVATCRCWLKRPVQRTNAKTLTP</sequence>
<evidence type="ECO:0000313" key="2">
    <source>
        <dbReference type="EMBL" id="PSS02187.1"/>
    </source>
</evidence>
<proteinExistence type="predicted"/>
<dbReference type="AlphaFoldDB" id="A0A2T3AKQ0"/>
<name>A0A2T3AKQ0_9PEZI</name>
<keyword evidence="3" id="KW-1185">Reference proteome</keyword>
<feature type="chain" id="PRO_5015517153" description="Secreted protein" evidence="1">
    <location>
        <begin position="20"/>
        <end position="127"/>
    </location>
</feature>
<reference evidence="2 3" key="1">
    <citation type="journal article" date="2018" name="Mycol. Prog.">
        <title>Coniella lustricola, a new species from submerged detritus.</title>
        <authorList>
            <person name="Raudabaugh D.B."/>
            <person name="Iturriaga T."/>
            <person name="Carver A."/>
            <person name="Mondo S."/>
            <person name="Pangilinan J."/>
            <person name="Lipzen A."/>
            <person name="He G."/>
            <person name="Amirebrahimi M."/>
            <person name="Grigoriev I.V."/>
            <person name="Miller A.N."/>
        </authorList>
    </citation>
    <scope>NUCLEOTIDE SEQUENCE [LARGE SCALE GENOMIC DNA]</scope>
    <source>
        <strain evidence="2 3">B22-T-1</strain>
    </source>
</reference>
<dbReference type="EMBL" id="KZ678379">
    <property type="protein sequence ID" value="PSS02187.1"/>
    <property type="molecule type" value="Genomic_DNA"/>
</dbReference>
<organism evidence="2 3">
    <name type="scientific">Coniella lustricola</name>
    <dbReference type="NCBI Taxonomy" id="2025994"/>
    <lineage>
        <taxon>Eukaryota</taxon>
        <taxon>Fungi</taxon>
        <taxon>Dikarya</taxon>
        <taxon>Ascomycota</taxon>
        <taxon>Pezizomycotina</taxon>
        <taxon>Sordariomycetes</taxon>
        <taxon>Sordariomycetidae</taxon>
        <taxon>Diaporthales</taxon>
        <taxon>Schizoparmaceae</taxon>
        <taxon>Coniella</taxon>
    </lineage>
</organism>
<evidence type="ECO:0000313" key="3">
    <source>
        <dbReference type="Proteomes" id="UP000241462"/>
    </source>
</evidence>
<feature type="signal peptide" evidence="1">
    <location>
        <begin position="1"/>
        <end position="19"/>
    </location>
</feature>
<keyword evidence="1" id="KW-0732">Signal</keyword>
<dbReference type="InParanoid" id="A0A2T3AKQ0"/>
<dbReference type="Proteomes" id="UP000241462">
    <property type="component" value="Unassembled WGS sequence"/>
</dbReference>
<gene>
    <name evidence="2" type="ORF">BD289DRAFT_272546</name>
</gene>
<accession>A0A2T3AKQ0</accession>
<evidence type="ECO:0000256" key="1">
    <source>
        <dbReference type="SAM" id="SignalP"/>
    </source>
</evidence>
<protein>
    <recommendedName>
        <fullName evidence="4">Secreted protein</fullName>
    </recommendedName>
</protein>
<evidence type="ECO:0008006" key="4">
    <source>
        <dbReference type="Google" id="ProtNLM"/>
    </source>
</evidence>